<organism evidence="4 5">
    <name type="scientific">Ephemerocybe angulata</name>
    <dbReference type="NCBI Taxonomy" id="980116"/>
    <lineage>
        <taxon>Eukaryota</taxon>
        <taxon>Fungi</taxon>
        <taxon>Dikarya</taxon>
        <taxon>Basidiomycota</taxon>
        <taxon>Agaricomycotina</taxon>
        <taxon>Agaricomycetes</taxon>
        <taxon>Agaricomycetidae</taxon>
        <taxon>Agaricales</taxon>
        <taxon>Agaricineae</taxon>
        <taxon>Psathyrellaceae</taxon>
        <taxon>Ephemerocybe</taxon>
    </lineage>
</organism>
<dbReference type="Proteomes" id="UP000521943">
    <property type="component" value="Unassembled WGS sequence"/>
</dbReference>
<evidence type="ECO:0000313" key="4">
    <source>
        <dbReference type="EMBL" id="KAF6761792.1"/>
    </source>
</evidence>
<dbReference type="InterPro" id="IPR056884">
    <property type="entry name" value="NPHP3-like_N"/>
</dbReference>
<dbReference type="Pfam" id="PF24883">
    <property type="entry name" value="NPHP3_N"/>
    <property type="match status" value="1"/>
</dbReference>
<feature type="region of interest" description="Disordered" evidence="2">
    <location>
        <begin position="1"/>
        <end position="49"/>
    </location>
</feature>
<accession>A0A8H6MF73</accession>
<feature type="domain" description="Nephrocystin 3-like N-terminal" evidence="3">
    <location>
        <begin position="215"/>
        <end position="376"/>
    </location>
</feature>
<dbReference type="SUPFAM" id="SSF52540">
    <property type="entry name" value="P-loop containing nucleoside triphosphate hydrolases"/>
    <property type="match status" value="1"/>
</dbReference>
<dbReference type="EMBL" id="JACGCI010000009">
    <property type="protein sequence ID" value="KAF6761792.1"/>
    <property type="molecule type" value="Genomic_DNA"/>
</dbReference>
<keyword evidence="1" id="KW-0677">Repeat</keyword>
<protein>
    <recommendedName>
        <fullName evidence="3">Nephrocystin 3-like N-terminal domain-containing protein</fullName>
    </recommendedName>
</protein>
<evidence type="ECO:0000256" key="1">
    <source>
        <dbReference type="ARBA" id="ARBA00022737"/>
    </source>
</evidence>
<gene>
    <name evidence="4" type="ORF">DFP72DRAFT_1061998</name>
</gene>
<dbReference type="PANTHER" id="PTHR10039:SF14">
    <property type="entry name" value="NACHT DOMAIN-CONTAINING PROTEIN"/>
    <property type="match status" value="1"/>
</dbReference>
<reference evidence="4 5" key="1">
    <citation type="submission" date="2020-07" db="EMBL/GenBank/DDBJ databases">
        <title>Comparative genomics of pyrophilous fungi reveals a link between fire events and developmental genes.</title>
        <authorList>
            <consortium name="DOE Joint Genome Institute"/>
            <person name="Steindorff A.S."/>
            <person name="Carver A."/>
            <person name="Calhoun S."/>
            <person name="Stillman K."/>
            <person name="Liu H."/>
            <person name="Lipzen A."/>
            <person name="Pangilinan J."/>
            <person name="Labutti K."/>
            <person name="Bruns T.D."/>
            <person name="Grigoriev I.V."/>
        </authorList>
    </citation>
    <scope>NUCLEOTIDE SEQUENCE [LARGE SCALE GENOMIC DNA]</scope>
    <source>
        <strain evidence="4 5">CBS 144469</strain>
    </source>
</reference>
<keyword evidence="5" id="KW-1185">Reference proteome</keyword>
<proteinExistence type="predicted"/>
<comment type="caution">
    <text evidence="4">The sequence shown here is derived from an EMBL/GenBank/DDBJ whole genome shotgun (WGS) entry which is preliminary data.</text>
</comment>
<dbReference type="PANTHER" id="PTHR10039">
    <property type="entry name" value="AMELOGENIN"/>
    <property type="match status" value="1"/>
</dbReference>
<name>A0A8H6MF73_9AGAR</name>
<dbReference type="AlphaFoldDB" id="A0A8H6MF73"/>
<sequence>MLGGTKIEAKSLDSQPTESLVPYHVPPASLSAPNIPADPNSRPTQTHPFPNPSLTTILHLGTHIHFHPAHSAPPTPERRYGEPQIHTTGAEAWAEQSLHTPRTPPIQLSANPIAQLPTRTIPILFRLRAAVVHDSKLILQSPIVHPIFPSGSSTTQQGFKLNNFEYHNHNYSDRAEANSWKLLIENTASNALLNSDARHDPPRCDEDTRTEVTNEILAWVQDRTAPHRLLCMTGAAGAGKSALQQTIAERCTRLGIMASCFFFSATDGTRNNVTMLVPTIAYQLGLKNLALRRSIAATVEDDPLIFRQNLRAQLERLIVGPVSQLPPSDFASFPYALFIDGLDECLDERRQRELLVAIQASLLNDRTPFRIFIASRPELPIFEALRPGGHLYKVAYHLRLSDDYDATGDIRRTLQRRLTELGERRGLSPDWFSEAEIEVIVAAASGQYVYAATAIRYLSDSRGSPVDRLRHILSWVPGNQKGKGTLASLDLLYTNILIRAKEAYEAADSDQTDFMMILRGYLHIGGYVVPKMQEFDRILDLEEGTHDLILCDLRSLITVKDESDVRGIRTSGALTFYHKSFKDFLGAKVRCGDIYIPEETIAMFICLRGHRMLSKWDKLTLITALEDSSTDANTCLVIVRGTMRRLIETQPPPEEMVNGFILFANNAGLEDFTDDLAEVPSEDNEDIGLTFVNSSGGKTRIDSEWGLLRDHLLPYVKAKDPQLAARLTPPNKRV</sequence>
<evidence type="ECO:0000256" key="2">
    <source>
        <dbReference type="SAM" id="MobiDB-lite"/>
    </source>
</evidence>
<evidence type="ECO:0000313" key="5">
    <source>
        <dbReference type="Proteomes" id="UP000521943"/>
    </source>
</evidence>
<dbReference type="OrthoDB" id="3248304at2759"/>
<dbReference type="InterPro" id="IPR027417">
    <property type="entry name" value="P-loop_NTPase"/>
</dbReference>
<evidence type="ECO:0000259" key="3">
    <source>
        <dbReference type="Pfam" id="PF24883"/>
    </source>
</evidence>